<keyword evidence="2" id="KW-0285">Flavoprotein</keyword>
<dbReference type="PANTHER" id="PTHR42973">
    <property type="entry name" value="BINDING OXIDOREDUCTASE, PUTATIVE (AFU_ORTHOLOGUE AFUA_1G17690)-RELATED"/>
    <property type="match status" value="1"/>
</dbReference>
<evidence type="ECO:0000259" key="5">
    <source>
        <dbReference type="PROSITE" id="PS51387"/>
    </source>
</evidence>
<dbReference type="InterPro" id="IPR006094">
    <property type="entry name" value="Oxid_FAD_bind_N"/>
</dbReference>
<dbReference type="InterPro" id="IPR036318">
    <property type="entry name" value="FAD-bd_PCMH-like_sf"/>
</dbReference>
<keyword evidence="7" id="KW-1185">Reference proteome</keyword>
<evidence type="ECO:0000313" key="7">
    <source>
        <dbReference type="Proteomes" id="UP000319160"/>
    </source>
</evidence>
<dbReference type="EMBL" id="VFLP01000033">
    <property type="protein sequence ID" value="TRX92885.1"/>
    <property type="molecule type" value="Genomic_DNA"/>
</dbReference>
<dbReference type="AlphaFoldDB" id="A0A553HY45"/>
<dbReference type="STRING" id="2512241.A0A553HY45"/>
<dbReference type="Proteomes" id="UP000319160">
    <property type="component" value="Unassembled WGS sequence"/>
</dbReference>
<keyword evidence="4" id="KW-0560">Oxidoreductase</keyword>
<comment type="caution">
    <text evidence="6">The sequence shown here is derived from an EMBL/GenBank/DDBJ whole genome shotgun (WGS) entry which is preliminary data.</text>
</comment>
<dbReference type="InterPro" id="IPR050416">
    <property type="entry name" value="FAD-linked_Oxidoreductase"/>
</dbReference>
<gene>
    <name evidence="6" type="ORF">FHL15_006291</name>
</gene>
<dbReference type="Gene3D" id="3.30.465.10">
    <property type="match status" value="1"/>
</dbReference>
<dbReference type="PROSITE" id="PS51387">
    <property type="entry name" value="FAD_PCMH"/>
    <property type="match status" value="1"/>
</dbReference>
<evidence type="ECO:0000256" key="1">
    <source>
        <dbReference type="ARBA" id="ARBA00005466"/>
    </source>
</evidence>
<dbReference type="GO" id="GO:0016491">
    <property type="term" value="F:oxidoreductase activity"/>
    <property type="evidence" value="ECO:0007669"/>
    <property type="project" value="UniProtKB-KW"/>
</dbReference>
<feature type="domain" description="FAD-binding PCMH-type" evidence="5">
    <location>
        <begin position="35"/>
        <end position="209"/>
    </location>
</feature>
<comment type="similarity">
    <text evidence="1">Belongs to the oxygen-dependent FAD-linked oxidoreductase family.</text>
</comment>
<evidence type="ECO:0000256" key="4">
    <source>
        <dbReference type="ARBA" id="ARBA00023002"/>
    </source>
</evidence>
<organism evidence="6 7">
    <name type="scientific">Xylaria flabelliformis</name>
    <dbReference type="NCBI Taxonomy" id="2512241"/>
    <lineage>
        <taxon>Eukaryota</taxon>
        <taxon>Fungi</taxon>
        <taxon>Dikarya</taxon>
        <taxon>Ascomycota</taxon>
        <taxon>Pezizomycotina</taxon>
        <taxon>Sordariomycetes</taxon>
        <taxon>Xylariomycetidae</taxon>
        <taxon>Xylariales</taxon>
        <taxon>Xylariaceae</taxon>
        <taxon>Xylaria</taxon>
    </lineage>
</organism>
<proteinExistence type="inferred from homology"/>
<evidence type="ECO:0000313" key="6">
    <source>
        <dbReference type="EMBL" id="TRX92885.1"/>
    </source>
</evidence>
<dbReference type="OrthoDB" id="2151789at2759"/>
<accession>A0A553HY45</accession>
<protein>
    <recommendedName>
        <fullName evidence="5">FAD-binding PCMH-type domain-containing protein</fullName>
    </recommendedName>
</protein>
<dbReference type="Pfam" id="PF01565">
    <property type="entry name" value="FAD_binding_4"/>
    <property type="match status" value="1"/>
</dbReference>
<sequence length="494" mass="53926">MLHSQRVKALAACQALLAALPNQVFFPDSHDWHVASAAPQCVFEPKTTPDLSAGIKLIKEHGSLFAVRSGGHMTVPGAQSVDNGVMISMSNFHEKLLNEDNSVASIGPGQLWLGVYSWLAQHGLAVNGGRYPMVGVGGVLLGGGMGYFAGQRGWSVDDLVGWEVVLADGSIINMTTSPEDPHSDLAWALRGGHNHFGIVTRFDMRTFTASSAFGGLVVYGAAAKEPFFAALDAYMAPGGGSDDPKSAINPASTLQFVDGEWVHRYLNVYMYADADENPRALENFTNILTEQVAFGSAALHDSWVDIPNSLAAMASREDRTLFWAITFKSDRRAVDIVTHIFYAGARNELGHVEGLALTISFQPLTMPYLMASKMKGGNLMGLDPDEDSRHFAGILFPTWKLARDDNAVYEFTLKAASEIEEELRKLDLFNPYVYINDAAKGQRPFMMYAGGAHLARLQEIQGRYDPDGFIRDYLQHAFDLGSIVVPVESYHGEL</sequence>
<evidence type="ECO:0000256" key="3">
    <source>
        <dbReference type="ARBA" id="ARBA00022827"/>
    </source>
</evidence>
<dbReference type="InterPro" id="IPR016166">
    <property type="entry name" value="FAD-bd_PCMH"/>
</dbReference>
<evidence type="ECO:0000256" key="2">
    <source>
        <dbReference type="ARBA" id="ARBA00022630"/>
    </source>
</evidence>
<name>A0A553HY45_9PEZI</name>
<keyword evidence="3" id="KW-0274">FAD</keyword>
<dbReference type="SUPFAM" id="SSF56176">
    <property type="entry name" value="FAD-binding/transporter-associated domain-like"/>
    <property type="match status" value="1"/>
</dbReference>
<dbReference type="GO" id="GO:0071949">
    <property type="term" value="F:FAD binding"/>
    <property type="evidence" value="ECO:0007669"/>
    <property type="project" value="InterPro"/>
</dbReference>
<dbReference type="InterPro" id="IPR016169">
    <property type="entry name" value="FAD-bd_PCMH_sub2"/>
</dbReference>
<reference evidence="7" key="1">
    <citation type="submission" date="2019-06" db="EMBL/GenBank/DDBJ databases">
        <title>Draft genome sequence of the griseofulvin-producing fungus Xylaria cubensis strain G536.</title>
        <authorList>
            <person name="Mead M.E."/>
            <person name="Raja H.A."/>
            <person name="Steenwyk J.L."/>
            <person name="Knowles S.L."/>
            <person name="Oberlies N.H."/>
            <person name="Rokas A."/>
        </authorList>
    </citation>
    <scope>NUCLEOTIDE SEQUENCE [LARGE SCALE GENOMIC DNA]</scope>
    <source>
        <strain evidence="7">G536</strain>
    </source>
</reference>
<dbReference type="PANTHER" id="PTHR42973:SF53">
    <property type="entry name" value="FAD-BINDING PCMH-TYPE DOMAIN-CONTAINING PROTEIN-RELATED"/>
    <property type="match status" value="1"/>
</dbReference>